<evidence type="ECO:0000256" key="3">
    <source>
        <dbReference type="PROSITE-ProRule" id="PRU00339"/>
    </source>
</evidence>
<keyword evidence="4" id="KW-0175">Coiled coil</keyword>
<dbReference type="PANTHER" id="PTHR44858:SF1">
    <property type="entry name" value="UDP-N-ACETYLGLUCOSAMINE--PEPTIDE N-ACETYLGLUCOSAMINYLTRANSFERASE SPINDLY-RELATED"/>
    <property type="match status" value="1"/>
</dbReference>
<dbReference type="EMBL" id="JAUSUK010000001">
    <property type="protein sequence ID" value="MDQ0324422.1"/>
    <property type="molecule type" value="Genomic_DNA"/>
</dbReference>
<dbReference type="SMART" id="SM00028">
    <property type="entry name" value="TPR"/>
    <property type="match status" value="3"/>
</dbReference>
<dbReference type="PROSITE" id="PS50005">
    <property type="entry name" value="TPR"/>
    <property type="match status" value="1"/>
</dbReference>
<dbReference type="InterPro" id="IPR011990">
    <property type="entry name" value="TPR-like_helical_dom_sf"/>
</dbReference>
<feature type="repeat" description="TPR" evidence="3">
    <location>
        <begin position="143"/>
        <end position="176"/>
    </location>
</feature>
<dbReference type="Proteomes" id="UP001230253">
    <property type="component" value="Unassembled WGS sequence"/>
</dbReference>
<feature type="region of interest" description="Disordered" evidence="5">
    <location>
        <begin position="215"/>
        <end position="239"/>
    </location>
</feature>
<protein>
    <submittedName>
        <fullName evidence="6">Tetratricopeptide (TPR) repeat protein</fullName>
    </submittedName>
</protein>
<gene>
    <name evidence="6" type="ORF">J2R99_000271</name>
</gene>
<dbReference type="SUPFAM" id="SSF48452">
    <property type="entry name" value="TPR-like"/>
    <property type="match status" value="1"/>
</dbReference>
<dbReference type="Pfam" id="PF13432">
    <property type="entry name" value="TPR_16"/>
    <property type="match status" value="1"/>
</dbReference>
<dbReference type="PANTHER" id="PTHR44858">
    <property type="entry name" value="TETRATRICOPEPTIDE REPEAT PROTEIN 6"/>
    <property type="match status" value="1"/>
</dbReference>
<dbReference type="RefSeq" id="WP_307152715.1">
    <property type="nucleotide sequence ID" value="NZ_JAUSUK010000001.1"/>
</dbReference>
<dbReference type="InterPro" id="IPR019734">
    <property type="entry name" value="TPR_rpt"/>
</dbReference>
<proteinExistence type="predicted"/>
<sequence>MPMASPAISTDPTGRPADVRLDLFTTLRSRPLLRSFALVLTLALSAALASPAPARAAGETDGRHLSASERDAELSRLYEELKNARSEMEGRRIENLIWQAWMAGPTAEISQMLQEALTARRVADYDKAVAILDDVIARAPDYPEAWNQRATLRFLEGDLDGSLEDIDRVMELEPKHFAALSGRGLILLHQGRTRLAHKALREAVAINPWLRERALLPQTPDGDRPADEDGEGDAGGRDI</sequence>
<accession>A0ABU0C2I2</accession>
<keyword evidence="1" id="KW-0677">Repeat</keyword>
<evidence type="ECO:0000256" key="1">
    <source>
        <dbReference type="ARBA" id="ARBA00022737"/>
    </source>
</evidence>
<comment type="caution">
    <text evidence="6">The sequence shown here is derived from an EMBL/GenBank/DDBJ whole genome shotgun (WGS) entry which is preliminary data.</text>
</comment>
<feature type="coiled-coil region" evidence="4">
    <location>
        <begin position="67"/>
        <end position="94"/>
    </location>
</feature>
<reference evidence="6 7" key="1">
    <citation type="submission" date="2023-07" db="EMBL/GenBank/DDBJ databases">
        <title>Genomic Encyclopedia of Type Strains, Phase IV (KMG-IV): sequencing the most valuable type-strain genomes for metagenomic binning, comparative biology and taxonomic classification.</title>
        <authorList>
            <person name="Goeker M."/>
        </authorList>
    </citation>
    <scope>NUCLEOTIDE SEQUENCE [LARGE SCALE GENOMIC DNA]</scope>
    <source>
        <strain evidence="6 7">DSM 11549</strain>
    </source>
</reference>
<evidence type="ECO:0000256" key="5">
    <source>
        <dbReference type="SAM" id="MobiDB-lite"/>
    </source>
</evidence>
<evidence type="ECO:0000313" key="7">
    <source>
        <dbReference type="Proteomes" id="UP001230253"/>
    </source>
</evidence>
<dbReference type="InterPro" id="IPR050498">
    <property type="entry name" value="Ycf3"/>
</dbReference>
<name>A0ABU0C2I2_9BRAD</name>
<evidence type="ECO:0000256" key="2">
    <source>
        <dbReference type="ARBA" id="ARBA00022803"/>
    </source>
</evidence>
<keyword evidence="2 3" id="KW-0802">TPR repeat</keyword>
<organism evidence="6 7">
    <name type="scientific">Rhodopseudomonas julia</name>
    <dbReference type="NCBI Taxonomy" id="200617"/>
    <lineage>
        <taxon>Bacteria</taxon>
        <taxon>Pseudomonadati</taxon>
        <taxon>Pseudomonadota</taxon>
        <taxon>Alphaproteobacteria</taxon>
        <taxon>Hyphomicrobiales</taxon>
        <taxon>Nitrobacteraceae</taxon>
        <taxon>Rhodopseudomonas</taxon>
    </lineage>
</organism>
<evidence type="ECO:0000256" key="4">
    <source>
        <dbReference type="SAM" id="Coils"/>
    </source>
</evidence>
<evidence type="ECO:0000313" key="6">
    <source>
        <dbReference type="EMBL" id="MDQ0324422.1"/>
    </source>
</evidence>
<dbReference type="Gene3D" id="1.25.40.10">
    <property type="entry name" value="Tetratricopeptide repeat domain"/>
    <property type="match status" value="1"/>
</dbReference>
<keyword evidence="7" id="KW-1185">Reference proteome</keyword>